<sequence length="71" mass="8214">LDNANTLADGIKVMEQVENAVSSTVKQVEISKEKNSKQNLTDSVYMVKTGLYEYTRNDVYERQQKEKRTKK</sequence>
<proteinExistence type="predicted"/>
<dbReference type="Proteomes" id="UP000197768">
    <property type="component" value="Unassembled WGS sequence"/>
</dbReference>
<evidence type="ECO:0000313" key="2">
    <source>
        <dbReference type="Proteomes" id="UP000197768"/>
    </source>
</evidence>
<comment type="caution">
    <text evidence="1">The sequence shown here is derived from an EMBL/GenBank/DDBJ whole genome shotgun (WGS) entry which is preliminary data.</text>
</comment>
<dbReference type="RefSeq" id="WP_165764959.1">
    <property type="nucleotide sequence ID" value="NZ_MTCZ01000330.1"/>
</dbReference>
<dbReference type="EMBL" id="MTCZ01000330">
    <property type="protein sequence ID" value="OWP82621.1"/>
    <property type="molecule type" value="Genomic_DNA"/>
</dbReference>
<organism evidence="1 2">
    <name type="scientific">Flavobacterium davisii</name>
    <dbReference type="NCBI Taxonomy" id="2906077"/>
    <lineage>
        <taxon>Bacteria</taxon>
        <taxon>Pseudomonadati</taxon>
        <taxon>Bacteroidota</taxon>
        <taxon>Flavobacteriia</taxon>
        <taxon>Flavobacteriales</taxon>
        <taxon>Flavobacteriaceae</taxon>
        <taxon>Flavobacterium</taxon>
    </lineage>
</organism>
<protein>
    <submittedName>
        <fullName evidence="1">Uncharacterized protein</fullName>
    </submittedName>
</protein>
<accession>A0A246GET5</accession>
<name>A0A246GET5_9FLAO</name>
<feature type="non-terminal residue" evidence="1">
    <location>
        <position position="1"/>
    </location>
</feature>
<dbReference type="AlphaFoldDB" id="A0A246GET5"/>
<gene>
    <name evidence="1" type="ORF">BWK59_14885</name>
</gene>
<evidence type="ECO:0000313" key="1">
    <source>
        <dbReference type="EMBL" id="OWP82621.1"/>
    </source>
</evidence>
<reference evidence="1 2" key="1">
    <citation type="journal article" date="2017" name="Infect. Genet. Evol.">
        <title>Comparative genome analysis of fish pathogen Flavobacterium columnare reveals extensive sequence diversity within the species.</title>
        <authorList>
            <person name="Kayansamruaj P."/>
            <person name="Dong H.T."/>
            <person name="Hirono I."/>
            <person name="Kondo H."/>
            <person name="Senapin S."/>
            <person name="Rodkhum C."/>
        </authorList>
    </citation>
    <scope>NUCLEOTIDE SEQUENCE [LARGE SCALE GENOMIC DNA]</scope>
    <source>
        <strain evidence="1 2">1215</strain>
    </source>
</reference>